<evidence type="ECO:0000313" key="7">
    <source>
        <dbReference type="Proteomes" id="UP000095283"/>
    </source>
</evidence>
<name>A0A1I7WYJ0_HETBA</name>
<organism evidence="7 8">
    <name type="scientific">Heterorhabditis bacteriophora</name>
    <name type="common">Entomopathogenic nematode worm</name>
    <dbReference type="NCBI Taxonomy" id="37862"/>
    <lineage>
        <taxon>Eukaryota</taxon>
        <taxon>Metazoa</taxon>
        <taxon>Ecdysozoa</taxon>
        <taxon>Nematoda</taxon>
        <taxon>Chromadorea</taxon>
        <taxon>Rhabditida</taxon>
        <taxon>Rhabditina</taxon>
        <taxon>Rhabditomorpha</taxon>
        <taxon>Strongyloidea</taxon>
        <taxon>Heterorhabditidae</taxon>
        <taxon>Heterorhabditis</taxon>
    </lineage>
</organism>
<evidence type="ECO:0000256" key="2">
    <source>
        <dbReference type="ARBA" id="ARBA00022694"/>
    </source>
</evidence>
<keyword evidence="5" id="KW-0472">Membrane</keyword>
<feature type="domain" description="Helicase ATP-binding" evidence="6">
    <location>
        <begin position="291"/>
        <end position="358"/>
    </location>
</feature>
<evidence type="ECO:0000313" key="8">
    <source>
        <dbReference type="WBParaSite" id="Hba_10195"/>
    </source>
</evidence>
<dbReference type="Gene3D" id="3.40.50.300">
    <property type="entry name" value="P-loop containing nucleotide triphosphate hydrolases"/>
    <property type="match status" value="1"/>
</dbReference>
<dbReference type="GO" id="GO:0046872">
    <property type="term" value="F:metal ion binding"/>
    <property type="evidence" value="ECO:0007669"/>
    <property type="project" value="UniProtKB-KW"/>
</dbReference>
<dbReference type="InterPro" id="IPR036820">
    <property type="entry name" value="Archease_dom_sf"/>
</dbReference>
<keyword evidence="3" id="KW-0479">Metal-binding</keyword>
<dbReference type="SUPFAM" id="SSF69819">
    <property type="entry name" value="MTH1598-like"/>
    <property type="match status" value="1"/>
</dbReference>
<keyword evidence="4" id="KW-0106">Calcium</keyword>
<dbReference type="AlphaFoldDB" id="A0A1I7WYJ0"/>
<dbReference type="Proteomes" id="UP000095283">
    <property type="component" value="Unplaced"/>
</dbReference>
<keyword evidence="5" id="KW-0812">Transmembrane</keyword>
<evidence type="ECO:0000256" key="1">
    <source>
        <dbReference type="ARBA" id="ARBA00007963"/>
    </source>
</evidence>
<dbReference type="InterPro" id="IPR027417">
    <property type="entry name" value="P-loop_NTPase"/>
</dbReference>
<dbReference type="PANTHER" id="PTHR12682:SF11">
    <property type="entry name" value="PROTEIN ARCHEASE"/>
    <property type="match status" value="1"/>
</dbReference>
<evidence type="ECO:0000256" key="4">
    <source>
        <dbReference type="ARBA" id="ARBA00022837"/>
    </source>
</evidence>
<dbReference type="InterPro" id="IPR011545">
    <property type="entry name" value="DEAD/DEAH_box_helicase_dom"/>
</dbReference>
<protein>
    <submittedName>
        <fullName evidence="8">Helicase ATP-binding domain-containing protein</fullName>
    </submittedName>
</protein>
<dbReference type="Gene3D" id="3.55.10.10">
    <property type="entry name" value="Archease domain"/>
    <property type="match status" value="1"/>
</dbReference>
<accession>A0A1I7WYJ0</accession>
<dbReference type="GO" id="GO:0005524">
    <property type="term" value="F:ATP binding"/>
    <property type="evidence" value="ECO:0007669"/>
    <property type="project" value="InterPro"/>
</dbReference>
<reference evidence="8" key="1">
    <citation type="submission" date="2016-11" db="UniProtKB">
        <authorList>
            <consortium name="WormBaseParasite"/>
        </authorList>
    </citation>
    <scope>IDENTIFICATION</scope>
</reference>
<feature type="transmembrane region" description="Helical" evidence="5">
    <location>
        <begin position="458"/>
        <end position="474"/>
    </location>
</feature>
<dbReference type="InterPro" id="IPR014001">
    <property type="entry name" value="Helicase_ATP-bd"/>
</dbReference>
<keyword evidence="5" id="KW-1133">Transmembrane helix</keyword>
<evidence type="ECO:0000259" key="6">
    <source>
        <dbReference type="PROSITE" id="PS51192"/>
    </source>
</evidence>
<dbReference type="Pfam" id="PF00270">
    <property type="entry name" value="DEAD"/>
    <property type="match status" value="1"/>
</dbReference>
<dbReference type="SUPFAM" id="SSF52540">
    <property type="entry name" value="P-loop containing nucleoside triphosphate hydrolases"/>
    <property type="match status" value="1"/>
</dbReference>
<dbReference type="GO" id="GO:0006388">
    <property type="term" value="P:tRNA splicing, via endonucleolytic cleavage and ligation"/>
    <property type="evidence" value="ECO:0007669"/>
    <property type="project" value="TreeGrafter"/>
</dbReference>
<dbReference type="InterPro" id="IPR023572">
    <property type="entry name" value="Archease_dom"/>
</dbReference>
<sequence>MSQFVSDNEKLSNNETLSSILNDCNSPDVNYSPCRKKGRISEYSNGMGSLTTDTIASTSDKSALLATGGFEYLDHPADIQVHSWGVDLGKTIENLVTAMYAYMTDLSQVDEVYPYYFTVSGRDLPTMIFAVLEDALCCFQSEPFFVGKRVEVLELNLRKFCVSFRVFGDSFNLQKHSQLADIKAITYSNLQIHQKPDRSDIYYYNFINFKVLKRKLDKMKAGKYQEVDVKDEQNDCGENIDESISITCGDATSFLSQQRFDVLKGKINEKLLNSILKMGFESMTEIQAKSIQPLLEGQDVLASAKTGSGKTLAFLIPAIELLFKLDWKQHNGTGVIVISPTRELSMQIYGVLTELLEGRINSCCNTWAFIGSSAEHRRYTREKFEIFYVIFPRNVKLCYSLQHTPLRLWFFSRHVTPLNSITNFLTTLILHACQFMVNRSNRNAHQHSSNFVKQNQEFFYVLMWLPGIMIVYFLKFRYYSGLF</sequence>
<dbReference type="InterPro" id="IPR002804">
    <property type="entry name" value="Archease"/>
</dbReference>
<dbReference type="GO" id="GO:0072669">
    <property type="term" value="C:tRNA-splicing ligase complex"/>
    <property type="evidence" value="ECO:0007669"/>
    <property type="project" value="TreeGrafter"/>
</dbReference>
<evidence type="ECO:0000256" key="3">
    <source>
        <dbReference type="ARBA" id="ARBA00022723"/>
    </source>
</evidence>
<dbReference type="WBParaSite" id="Hba_10195">
    <property type="protein sequence ID" value="Hba_10195"/>
    <property type="gene ID" value="Hba_10195"/>
</dbReference>
<dbReference type="GO" id="GO:0003676">
    <property type="term" value="F:nucleic acid binding"/>
    <property type="evidence" value="ECO:0007669"/>
    <property type="project" value="InterPro"/>
</dbReference>
<dbReference type="SMART" id="SM00487">
    <property type="entry name" value="DEXDc"/>
    <property type="match status" value="1"/>
</dbReference>
<dbReference type="Pfam" id="PF01951">
    <property type="entry name" value="Archease"/>
    <property type="match status" value="1"/>
</dbReference>
<evidence type="ECO:0000256" key="5">
    <source>
        <dbReference type="SAM" id="Phobius"/>
    </source>
</evidence>
<proteinExistence type="inferred from homology"/>
<keyword evidence="7" id="KW-1185">Reference proteome</keyword>
<dbReference type="PROSITE" id="PS51192">
    <property type="entry name" value="HELICASE_ATP_BIND_1"/>
    <property type="match status" value="1"/>
</dbReference>
<keyword evidence="2" id="KW-0819">tRNA processing</keyword>
<dbReference type="PANTHER" id="PTHR12682">
    <property type="entry name" value="ARCHEASE"/>
    <property type="match status" value="1"/>
</dbReference>
<comment type="similarity">
    <text evidence="1">Belongs to the archease family.</text>
</comment>